<keyword evidence="2" id="KW-0131">Cell cycle</keyword>
<protein>
    <recommendedName>
        <fullName evidence="2">Enhancer of rudimentary homolog</fullName>
    </recommendedName>
</protein>
<evidence type="ECO:0000256" key="1">
    <source>
        <dbReference type="ARBA" id="ARBA00007491"/>
    </source>
</evidence>
<evidence type="ECO:0000313" key="4">
    <source>
        <dbReference type="Proteomes" id="UP000614601"/>
    </source>
</evidence>
<comment type="function">
    <text evidence="2">May have a role in the cell cycle.</text>
</comment>
<keyword evidence="4" id="KW-1185">Reference proteome</keyword>
<evidence type="ECO:0000256" key="2">
    <source>
        <dbReference type="PIRNR" id="PIRNR016393"/>
    </source>
</evidence>
<dbReference type="PANTHER" id="PTHR12373">
    <property type="entry name" value="ENHANCER OF RUDIMENTARY ERH"/>
    <property type="match status" value="1"/>
</dbReference>
<organism evidence="3 4">
    <name type="scientific">Bursaphelenchus okinawaensis</name>
    <dbReference type="NCBI Taxonomy" id="465554"/>
    <lineage>
        <taxon>Eukaryota</taxon>
        <taxon>Metazoa</taxon>
        <taxon>Ecdysozoa</taxon>
        <taxon>Nematoda</taxon>
        <taxon>Chromadorea</taxon>
        <taxon>Rhabditida</taxon>
        <taxon>Tylenchina</taxon>
        <taxon>Tylenchomorpha</taxon>
        <taxon>Aphelenchoidea</taxon>
        <taxon>Aphelenchoididae</taxon>
        <taxon>Bursaphelenchus</taxon>
    </lineage>
</organism>
<dbReference type="EMBL" id="CAJFDH010000004">
    <property type="protein sequence ID" value="CAD5219634.1"/>
    <property type="molecule type" value="Genomic_DNA"/>
</dbReference>
<comment type="similarity">
    <text evidence="1 2">Belongs to the E(R) family.</text>
</comment>
<dbReference type="AlphaFoldDB" id="A0A811KW18"/>
<proteinExistence type="inferred from homology"/>
<sequence length="102" mass="12057">MDTNHTILLIQASAAADTRTWSDYNSTELCLEAVCKIYEEHLKKVRQKLTVTYDVDDLFEFLNRLTDLSCMVLDTRRNVYIPRSREWIKAQLFNLLSKNHNF</sequence>
<gene>
    <name evidence="3" type="ORF">BOKJ2_LOCUS8542</name>
</gene>
<dbReference type="PANTHER" id="PTHR12373:SF0">
    <property type="entry name" value="ENHANCER OF RUDIMENTARY HOMOLOG"/>
    <property type="match status" value="1"/>
</dbReference>
<name>A0A811KW18_9BILA</name>
<dbReference type="SUPFAM" id="SSF143875">
    <property type="entry name" value="ERH-like"/>
    <property type="match status" value="1"/>
</dbReference>
<comment type="caution">
    <text evidence="3">The sequence shown here is derived from an EMBL/GenBank/DDBJ whole genome shotgun (WGS) entry which is preliminary data.</text>
</comment>
<dbReference type="Proteomes" id="UP000614601">
    <property type="component" value="Unassembled WGS sequence"/>
</dbReference>
<evidence type="ECO:0000313" key="3">
    <source>
        <dbReference type="EMBL" id="CAD5219634.1"/>
    </source>
</evidence>
<dbReference type="InterPro" id="IPR035912">
    <property type="entry name" value="EHR_sf"/>
</dbReference>
<dbReference type="Gene3D" id="3.30.2260.10">
    <property type="entry name" value="Enhancer of rudimentary"/>
    <property type="match status" value="1"/>
</dbReference>
<reference evidence="3" key="1">
    <citation type="submission" date="2020-09" db="EMBL/GenBank/DDBJ databases">
        <authorList>
            <person name="Kikuchi T."/>
        </authorList>
    </citation>
    <scope>NUCLEOTIDE SEQUENCE</scope>
    <source>
        <strain evidence="3">SH1</strain>
    </source>
</reference>
<dbReference type="PIRSF" id="PIRSF016393">
    <property type="entry name" value="Enh_rudimentary"/>
    <property type="match status" value="1"/>
</dbReference>
<dbReference type="EMBL" id="CAJFCW020000004">
    <property type="protein sequence ID" value="CAG9112724.1"/>
    <property type="molecule type" value="Genomic_DNA"/>
</dbReference>
<accession>A0A811KW18</accession>
<dbReference type="InterPro" id="IPR000781">
    <property type="entry name" value="ERH"/>
</dbReference>
<dbReference type="Pfam" id="PF01133">
    <property type="entry name" value="ER"/>
    <property type="match status" value="1"/>
</dbReference>
<dbReference type="OrthoDB" id="7887808at2759"/>
<dbReference type="Proteomes" id="UP000783686">
    <property type="component" value="Unassembled WGS sequence"/>
</dbReference>